<name>A0A7X6QZ30_9CELL</name>
<comment type="similarity">
    <text evidence="1">Belongs to the transferase hexapeptide repeat family.</text>
</comment>
<dbReference type="InterPro" id="IPR011004">
    <property type="entry name" value="Trimer_LpxA-like_sf"/>
</dbReference>
<accession>A0A7X6QZ30</accession>
<evidence type="ECO:0000256" key="2">
    <source>
        <dbReference type="ARBA" id="ARBA00022679"/>
    </source>
</evidence>
<dbReference type="Pfam" id="PF00132">
    <property type="entry name" value="Hexapep"/>
    <property type="match status" value="1"/>
</dbReference>
<feature type="compositionally biased region" description="Gly residues" evidence="4">
    <location>
        <begin position="45"/>
        <end position="57"/>
    </location>
</feature>
<evidence type="ECO:0000256" key="4">
    <source>
        <dbReference type="SAM" id="MobiDB-lite"/>
    </source>
</evidence>
<feature type="region of interest" description="Disordered" evidence="4">
    <location>
        <begin position="36"/>
        <end position="72"/>
    </location>
</feature>
<dbReference type="InterPro" id="IPR051159">
    <property type="entry name" value="Hexapeptide_acetyltransf"/>
</dbReference>
<organism evidence="5 6">
    <name type="scientific">Cellulomonas denverensis</name>
    <dbReference type="NCBI Taxonomy" id="264297"/>
    <lineage>
        <taxon>Bacteria</taxon>
        <taxon>Bacillati</taxon>
        <taxon>Actinomycetota</taxon>
        <taxon>Actinomycetes</taxon>
        <taxon>Micrococcales</taxon>
        <taxon>Cellulomonadaceae</taxon>
        <taxon>Cellulomonas</taxon>
    </lineage>
</organism>
<dbReference type="GO" id="GO:0008374">
    <property type="term" value="F:O-acyltransferase activity"/>
    <property type="evidence" value="ECO:0007669"/>
    <property type="project" value="TreeGrafter"/>
</dbReference>
<dbReference type="FunFam" id="2.160.10.10:FF:000025">
    <property type="entry name" value="Hexapeptide-repeat containing-acetyltransferase"/>
    <property type="match status" value="1"/>
</dbReference>
<feature type="region of interest" description="Disordered" evidence="4">
    <location>
        <begin position="86"/>
        <end position="109"/>
    </location>
</feature>
<dbReference type="InterPro" id="IPR001451">
    <property type="entry name" value="Hexapep"/>
</dbReference>
<dbReference type="Proteomes" id="UP000581206">
    <property type="component" value="Unassembled WGS sequence"/>
</dbReference>
<sequence>MRRTCRPNRPNPRTFFALVAPRAQFAVAARAWDRRELRPRRGRGGHGQGHGGHGRGTGVARRARAGGAGQWTVPDRARVTGIGSATVTAATPVTRADSPAAPDPDDPRSEYDKLLAGDWYRYRLSAELGAITAAGHEASRRIAELYREDPESGLALLRETLGGFGEGADFRPPFYVEYGAHLSVGERSFINTGFMVIGGGRVTIGADVLVGPEARFYTSNHPTEPELRRQGWERALPITVEDNVWFGGSVVVCPGVTIGANSVIGAGSVVTRDIPAGVFAAGSPARVIREL</sequence>
<dbReference type="Gene3D" id="2.160.10.10">
    <property type="entry name" value="Hexapeptide repeat proteins"/>
    <property type="match status" value="1"/>
</dbReference>
<dbReference type="SUPFAM" id="SSF51161">
    <property type="entry name" value="Trimeric LpxA-like enzymes"/>
    <property type="match status" value="1"/>
</dbReference>
<dbReference type="AlphaFoldDB" id="A0A7X6QZ30"/>
<keyword evidence="2 5" id="KW-0808">Transferase</keyword>
<dbReference type="GO" id="GO:0005829">
    <property type="term" value="C:cytosol"/>
    <property type="evidence" value="ECO:0007669"/>
    <property type="project" value="TreeGrafter"/>
</dbReference>
<proteinExistence type="inferred from homology"/>
<evidence type="ECO:0000256" key="1">
    <source>
        <dbReference type="ARBA" id="ARBA00007274"/>
    </source>
</evidence>
<evidence type="ECO:0000256" key="3">
    <source>
        <dbReference type="ARBA" id="ARBA00023315"/>
    </source>
</evidence>
<reference evidence="5 6" key="1">
    <citation type="submission" date="2020-04" db="EMBL/GenBank/DDBJ databases">
        <title>MicrobeNet Type strains.</title>
        <authorList>
            <person name="Nicholson A.C."/>
        </authorList>
    </citation>
    <scope>NUCLEOTIDE SEQUENCE [LARGE SCALE GENOMIC DNA]</scope>
    <source>
        <strain evidence="5 6">ATCC BAA-788</strain>
    </source>
</reference>
<comment type="caution">
    <text evidence="5">The sequence shown here is derived from an EMBL/GenBank/DDBJ whole genome shotgun (WGS) entry which is preliminary data.</text>
</comment>
<feature type="compositionally biased region" description="Low complexity" evidence="4">
    <location>
        <begin position="86"/>
        <end position="100"/>
    </location>
</feature>
<keyword evidence="6" id="KW-1185">Reference proteome</keyword>
<dbReference type="PANTHER" id="PTHR23416:SF23">
    <property type="entry name" value="ACETYLTRANSFERASE C18B11.09C-RELATED"/>
    <property type="match status" value="1"/>
</dbReference>
<evidence type="ECO:0000313" key="6">
    <source>
        <dbReference type="Proteomes" id="UP000581206"/>
    </source>
</evidence>
<evidence type="ECO:0000313" key="5">
    <source>
        <dbReference type="EMBL" id="NKY22750.1"/>
    </source>
</evidence>
<gene>
    <name evidence="5" type="ORF">HGA03_08745</name>
</gene>
<dbReference type="EMBL" id="JAAXOX010000003">
    <property type="protein sequence ID" value="NKY22750.1"/>
    <property type="molecule type" value="Genomic_DNA"/>
</dbReference>
<dbReference type="CDD" id="cd03357">
    <property type="entry name" value="LbH_MAT_GAT"/>
    <property type="match status" value="1"/>
</dbReference>
<keyword evidence="3" id="KW-0012">Acyltransferase</keyword>
<protein>
    <submittedName>
        <fullName evidence="5">Sugar O-acetyltransferase</fullName>
    </submittedName>
</protein>
<dbReference type="PANTHER" id="PTHR23416">
    <property type="entry name" value="SIALIC ACID SYNTHASE-RELATED"/>
    <property type="match status" value="1"/>
</dbReference>